<dbReference type="Proteomes" id="UP000717634">
    <property type="component" value="Unassembled WGS sequence"/>
</dbReference>
<gene>
    <name evidence="4" type="ORF">HBN54_003271</name>
</gene>
<keyword evidence="2" id="KW-1133">Transmembrane helix</keyword>
<sequence length="295" mass="32289">MKYSLGIALGLAALLCGCSHTKNDAEAVADVAPRSPQYLMSAPAPLQESPNSDDQATADVIPGPRPYTELIVAPSRLLIYHADLRLKVASLPRASARLDSLVHRNGGYLSAATEVRAEGEWRQAITIRVAPARFQPLMASLRGLGTVEEKKLTTDDVTAQHADVAARLATKRAIEKRYIDLLARARKISEVLEVEGKIGEVREEIESTESRLKTLNDEVAYSTISLTCYQTLPQPVPEAPVVSFASRLVESFYTGWTLITSLLIGMVAIWPFLLLGGAGWWAVRRWRRSIAQAEG</sequence>
<evidence type="ECO:0000256" key="2">
    <source>
        <dbReference type="SAM" id="Phobius"/>
    </source>
</evidence>
<feature type="transmembrane region" description="Helical" evidence="2">
    <location>
        <begin position="256"/>
        <end position="283"/>
    </location>
</feature>
<keyword evidence="2" id="KW-0472">Membrane</keyword>
<dbReference type="InterPro" id="IPR025645">
    <property type="entry name" value="DUF4349"/>
</dbReference>
<protein>
    <recommendedName>
        <fullName evidence="3">DUF4349 domain-containing protein</fullName>
    </recommendedName>
</protein>
<dbReference type="Pfam" id="PF14257">
    <property type="entry name" value="DUF4349"/>
    <property type="match status" value="1"/>
</dbReference>
<evidence type="ECO:0000313" key="5">
    <source>
        <dbReference type="Proteomes" id="UP000717634"/>
    </source>
</evidence>
<evidence type="ECO:0000259" key="3">
    <source>
        <dbReference type="Pfam" id="PF14257"/>
    </source>
</evidence>
<evidence type="ECO:0000256" key="1">
    <source>
        <dbReference type="SAM" id="Coils"/>
    </source>
</evidence>
<proteinExistence type="predicted"/>
<accession>A0ABX1HK64</accession>
<organism evidence="4 5">
    <name type="scientific">Hymenobacter artigasi</name>
    <dbReference type="NCBI Taxonomy" id="2719616"/>
    <lineage>
        <taxon>Bacteria</taxon>
        <taxon>Pseudomonadati</taxon>
        <taxon>Bacteroidota</taxon>
        <taxon>Cytophagia</taxon>
        <taxon>Cytophagales</taxon>
        <taxon>Hymenobacteraceae</taxon>
        <taxon>Hymenobacter</taxon>
    </lineage>
</organism>
<dbReference type="RefSeq" id="WP_168674253.1">
    <property type="nucleotide sequence ID" value="NZ_JAAVTK010000010.1"/>
</dbReference>
<keyword evidence="5" id="KW-1185">Reference proteome</keyword>
<keyword evidence="1" id="KW-0175">Coiled coil</keyword>
<feature type="coiled-coil region" evidence="1">
    <location>
        <begin position="191"/>
        <end position="218"/>
    </location>
</feature>
<dbReference type="EMBL" id="JAAVTK010000010">
    <property type="protein sequence ID" value="NKI90664.1"/>
    <property type="molecule type" value="Genomic_DNA"/>
</dbReference>
<reference evidence="4 5" key="1">
    <citation type="submission" date="2020-03" db="EMBL/GenBank/DDBJ databases">
        <title>Genomic Encyclopedia of Type Strains, Phase IV (KMG-V): Genome sequencing to study the core and pangenomes of soil and plant-associated prokaryotes.</title>
        <authorList>
            <person name="Whitman W."/>
        </authorList>
    </citation>
    <scope>NUCLEOTIDE SEQUENCE [LARGE SCALE GENOMIC DNA]</scope>
    <source>
        <strain evidence="4 5">1B</strain>
    </source>
</reference>
<comment type="caution">
    <text evidence="4">The sequence shown here is derived from an EMBL/GenBank/DDBJ whole genome shotgun (WGS) entry which is preliminary data.</text>
</comment>
<dbReference type="PROSITE" id="PS51257">
    <property type="entry name" value="PROKAR_LIPOPROTEIN"/>
    <property type="match status" value="1"/>
</dbReference>
<feature type="domain" description="DUF4349" evidence="3">
    <location>
        <begin position="76"/>
        <end position="284"/>
    </location>
</feature>
<name>A0ABX1HK64_9BACT</name>
<evidence type="ECO:0000313" key="4">
    <source>
        <dbReference type="EMBL" id="NKI90664.1"/>
    </source>
</evidence>
<keyword evidence="2" id="KW-0812">Transmembrane</keyword>